<dbReference type="Pfam" id="PF02171">
    <property type="entry name" value="Piwi"/>
    <property type="match status" value="1"/>
</dbReference>
<accession>A0A553HR51</accession>
<dbReference type="Pfam" id="PF16488">
    <property type="entry name" value="ArgoL2"/>
    <property type="match status" value="1"/>
</dbReference>
<feature type="domain" description="Piwi" evidence="3">
    <location>
        <begin position="617"/>
        <end position="930"/>
    </location>
</feature>
<dbReference type="STRING" id="2512241.A0A553HR51"/>
<dbReference type="InterPro" id="IPR045246">
    <property type="entry name" value="Piwi_ago-like"/>
</dbReference>
<dbReference type="PANTHER" id="PTHR22891">
    <property type="entry name" value="EUKARYOTIC TRANSLATION INITIATION FACTOR 2C"/>
    <property type="match status" value="1"/>
</dbReference>
<evidence type="ECO:0000313" key="4">
    <source>
        <dbReference type="EMBL" id="TRX90380.1"/>
    </source>
</evidence>
<dbReference type="SUPFAM" id="SSF53098">
    <property type="entry name" value="Ribonuclease H-like"/>
    <property type="match status" value="1"/>
</dbReference>
<evidence type="ECO:0000259" key="2">
    <source>
        <dbReference type="PROSITE" id="PS50821"/>
    </source>
</evidence>
<dbReference type="GO" id="GO:0003723">
    <property type="term" value="F:RNA binding"/>
    <property type="evidence" value="ECO:0007669"/>
    <property type="project" value="InterPro"/>
</dbReference>
<feature type="domain" description="PAZ" evidence="2">
    <location>
        <begin position="348"/>
        <end position="435"/>
    </location>
</feature>
<evidence type="ECO:0008006" key="6">
    <source>
        <dbReference type="Google" id="ProtNLM"/>
    </source>
</evidence>
<dbReference type="InterPro" id="IPR003165">
    <property type="entry name" value="Piwi"/>
</dbReference>
<dbReference type="InterPro" id="IPR036397">
    <property type="entry name" value="RNaseH_sf"/>
</dbReference>
<dbReference type="SMART" id="SM01163">
    <property type="entry name" value="DUF1785"/>
    <property type="match status" value="1"/>
</dbReference>
<evidence type="ECO:0000313" key="5">
    <source>
        <dbReference type="Proteomes" id="UP000319160"/>
    </source>
</evidence>
<dbReference type="EMBL" id="VFLP01000056">
    <property type="protein sequence ID" value="TRX90380.1"/>
    <property type="molecule type" value="Genomic_DNA"/>
</dbReference>
<dbReference type="Pfam" id="PF16486">
    <property type="entry name" value="ArgoN"/>
    <property type="match status" value="1"/>
</dbReference>
<proteinExistence type="predicted"/>
<comment type="caution">
    <text evidence="4">The sequence shown here is derived from an EMBL/GenBank/DDBJ whole genome shotgun (WGS) entry which is preliminary data.</text>
</comment>
<dbReference type="SUPFAM" id="SSF101690">
    <property type="entry name" value="PAZ domain"/>
    <property type="match status" value="1"/>
</dbReference>
<feature type="region of interest" description="Disordered" evidence="1">
    <location>
        <begin position="1"/>
        <end position="34"/>
    </location>
</feature>
<dbReference type="InterPro" id="IPR036085">
    <property type="entry name" value="PAZ_dom_sf"/>
</dbReference>
<dbReference type="CDD" id="cd04657">
    <property type="entry name" value="Piwi_ago-like"/>
    <property type="match status" value="1"/>
</dbReference>
<dbReference type="CDD" id="cd02846">
    <property type="entry name" value="PAZ_argonaute_like"/>
    <property type="match status" value="1"/>
</dbReference>
<dbReference type="AlphaFoldDB" id="A0A553HR51"/>
<sequence>MATWKGPRNPRSAAEVSPPYGDIPVPDPVVTKTEDSVLGSSPAAFASLSLREVFPPRPSYGKQGGRIILRANYFTLEPSLKLVLYRYSWIVSKEEKKEGEKQDGKKKKAQKLEGKKLGRVIQLCLESPNLAEFQQDVVTDFRAVLIARRDIPDQVITVAYRAEGEDEPRPNATQYTMELKKNQALHAADLVSHLTSTDLNSQYGGQLDAVQALNILVNHYAKSSSEVITLGTSKSFPLDGTHIKDLGAGLKAVRGYFTSVRAATARMLLNVNVSHAVFYNPGPLGEAMGTFLRANAHNRYKLASFLKKVRITANHLKKKNSKGQIVQRVKTIYGLAAQGDGSTKTGRPVLEHPPQVNGFGAGAKDVKFWLNGAGQGKPSSTPKKNAKTTSTGGRYISVYDYFLTSKIQDPALPVINVGTDENPSYLPAEVCAIVPGQRTTHNLSAAQTTKMIDFAVRGPAANADSIVSEALSIAGISEGNKSSQLDRFGVTVSRKLITVEGRLLREPQVVYGQKQARLNSGSWNLLLGQEPLKFSGRGVLRGSWSMLFIDMPHTYPQAQKFTPEQGKALLDKLEKVLKETGIVIEGQMKDPIQITLHGNEDSRLEDFIQRAAARLVLLFVVLPAPQMPLYNRLKQLADQKYGIHTICSVGTKIASIKGQDQYLRNEALKVNLKFGGYNHNIQSPGLELINENKTMIVGIDVTHPSPGSSSHAPSISAMVASVDSKLGQWPGTLSIQEEKREEMVSDLTEMLKSRLKFWKSHKMPQTYPENILIYRDGVSEGQYSKVLEEELPQLREACKQLYPAPDRQKGLPRMTLIIVGKRHHTRFYVTKGADADRSGNPKPGTVVDRGVTEARSWDFFLQSHAAIKGTARPAHYFVVLDEIFRHRYGKKPGKNVADELQMTTQCLCYSFGRATKAVSYCTPAYLADILCERGRCYYYELYDSANVSQVDDGGEGGEGQVSTNANIPTWKEVTIHPKLKSTMFYI</sequence>
<dbReference type="PROSITE" id="PS50822">
    <property type="entry name" value="PIWI"/>
    <property type="match status" value="1"/>
</dbReference>
<organism evidence="4 5">
    <name type="scientific">Xylaria flabelliformis</name>
    <dbReference type="NCBI Taxonomy" id="2512241"/>
    <lineage>
        <taxon>Eukaryota</taxon>
        <taxon>Fungi</taxon>
        <taxon>Dikarya</taxon>
        <taxon>Ascomycota</taxon>
        <taxon>Pezizomycotina</taxon>
        <taxon>Sordariomycetes</taxon>
        <taxon>Xylariomycetidae</taxon>
        <taxon>Xylariales</taxon>
        <taxon>Xylariaceae</taxon>
        <taxon>Xylaria</taxon>
    </lineage>
</organism>
<name>A0A553HR51_9PEZI</name>
<dbReference type="InterPro" id="IPR032474">
    <property type="entry name" value="Argonaute_N"/>
</dbReference>
<evidence type="ECO:0000256" key="1">
    <source>
        <dbReference type="SAM" id="MobiDB-lite"/>
    </source>
</evidence>
<dbReference type="PROSITE" id="PS50821">
    <property type="entry name" value="PAZ"/>
    <property type="match status" value="1"/>
</dbReference>
<dbReference type="InterPro" id="IPR012337">
    <property type="entry name" value="RNaseH-like_sf"/>
</dbReference>
<evidence type="ECO:0000259" key="3">
    <source>
        <dbReference type="PROSITE" id="PS50822"/>
    </source>
</evidence>
<protein>
    <recommendedName>
        <fullName evidence="6">Piwi domain-containing protein</fullName>
    </recommendedName>
</protein>
<dbReference type="InterPro" id="IPR014811">
    <property type="entry name" value="ArgoL1"/>
</dbReference>
<dbReference type="Gene3D" id="2.170.260.10">
    <property type="entry name" value="paz domain"/>
    <property type="match status" value="1"/>
</dbReference>
<reference evidence="5" key="1">
    <citation type="submission" date="2019-06" db="EMBL/GenBank/DDBJ databases">
        <title>Draft genome sequence of the griseofulvin-producing fungus Xylaria cubensis strain G536.</title>
        <authorList>
            <person name="Mead M.E."/>
            <person name="Raja H.A."/>
            <person name="Steenwyk J.L."/>
            <person name="Knowles S.L."/>
            <person name="Oberlies N.H."/>
            <person name="Rokas A."/>
        </authorList>
    </citation>
    <scope>NUCLEOTIDE SEQUENCE [LARGE SCALE GENOMIC DNA]</scope>
    <source>
        <strain evidence="5">G536</strain>
    </source>
</reference>
<dbReference type="SMART" id="SM00950">
    <property type="entry name" value="Piwi"/>
    <property type="match status" value="1"/>
</dbReference>
<dbReference type="Pfam" id="PF08699">
    <property type="entry name" value="ArgoL1"/>
    <property type="match status" value="1"/>
</dbReference>
<dbReference type="Pfam" id="PF02170">
    <property type="entry name" value="PAZ"/>
    <property type="match status" value="1"/>
</dbReference>
<dbReference type="Gene3D" id="3.30.420.10">
    <property type="entry name" value="Ribonuclease H-like superfamily/Ribonuclease H"/>
    <property type="match status" value="1"/>
</dbReference>
<dbReference type="OrthoDB" id="10252740at2759"/>
<dbReference type="Gene3D" id="3.40.50.2300">
    <property type="match status" value="1"/>
</dbReference>
<keyword evidence="5" id="KW-1185">Reference proteome</keyword>
<dbReference type="InterPro" id="IPR003100">
    <property type="entry name" value="PAZ_dom"/>
</dbReference>
<dbReference type="Proteomes" id="UP000319160">
    <property type="component" value="Unassembled WGS sequence"/>
</dbReference>
<dbReference type="InterPro" id="IPR032472">
    <property type="entry name" value="ArgoL2"/>
</dbReference>
<gene>
    <name evidence="4" type="ORF">FHL15_008745</name>
</gene>